<dbReference type="EMBL" id="BMHZ01000004">
    <property type="protein sequence ID" value="GGH16346.1"/>
    <property type="molecule type" value="Genomic_DNA"/>
</dbReference>
<keyword evidence="2" id="KW-0378">Hydrolase</keyword>
<dbReference type="GO" id="GO:0016787">
    <property type="term" value="F:hydrolase activity"/>
    <property type="evidence" value="ECO:0007669"/>
    <property type="project" value="UniProtKB-KW"/>
</dbReference>
<reference evidence="1" key="4">
    <citation type="submission" date="2024-05" db="EMBL/GenBank/DDBJ databases">
        <authorList>
            <person name="Sun Q."/>
            <person name="Zhou Y."/>
        </authorList>
    </citation>
    <scope>NUCLEOTIDE SEQUENCE</scope>
    <source>
        <strain evidence="1">CGMCC 1.15287</strain>
    </source>
</reference>
<reference evidence="2 3" key="3">
    <citation type="submission" date="2020-08" db="EMBL/GenBank/DDBJ databases">
        <title>Genomic Encyclopedia of Type Strains, Phase IV (KMG-IV): sequencing the most valuable type-strain genomes for metagenomic binning, comparative biology and taxonomic classification.</title>
        <authorList>
            <person name="Goeker M."/>
        </authorList>
    </citation>
    <scope>NUCLEOTIDE SEQUENCE [LARGE SCALE GENOMIC DNA]</scope>
    <source>
        <strain evidence="2 3">DSM 100774</strain>
    </source>
</reference>
<dbReference type="AlphaFoldDB" id="A0A7W6P8N7"/>
<proteinExistence type="predicted"/>
<evidence type="ECO:0000313" key="4">
    <source>
        <dbReference type="Proteomes" id="UP000642938"/>
    </source>
</evidence>
<gene>
    <name evidence="1" type="ORF">GCM10007422_39010</name>
    <name evidence="2" type="ORF">GGQ60_004182</name>
</gene>
<evidence type="ECO:0000313" key="1">
    <source>
        <dbReference type="EMBL" id="GGH16346.1"/>
    </source>
</evidence>
<dbReference type="Proteomes" id="UP000642938">
    <property type="component" value="Unassembled WGS sequence"/>
</dbReference>
<keyword evidence="4" id="KW-1185">Reference proteome</keyword>
<dbReference type="Gene3D" id="3.40.390.70">
    <property type="match status" value="1"/>
</dbReference>
<keyword evidence="2" id="KW-0449">Lipoprotein</keyword>
<evidence type="ECO:0000313" key="2">
    <source>
        <dbReference type="EMBL" id="MBB4110154.1"/>
    </source>
</evidence>
<comment type="caution">
    <text evidence="2">The sequence shown here is derived from an EMBL/GenBank/DDBJ whole genome shotgun (WGS) entry which is preliminary data.</text>
</comment>
<reference evidence="4" key="2">
    <citation type="journal article" date="2019" name="Int. J. Syst. Evol. Microbiol.">
        <title>The Global Catalogue of Microorganisms (GCM) 10K type strain sequencing project: providing services to taxonomists for standard genome sequencing and annotation.</title>
        <authorList>
            <consortium name="The Broad Institute Genomics Platform"/>
            <consortium name="The Broad Institute Genome Sequencing Center for Infectious Disease"/>
            <person name="Wu L."/>
            <person name="Ma J."/>
        </authorList>
    </citation>
    <scope>NUCLEOTIDE SEQUENCE [LARGE SCALE GENOMIC DNA]</scope>
    <source>
        <strain evidence="4">CGMCC 1.15287</strain>
    </source>
</reference>
<dbReference type="Proteomes" id="UP000532273">
    <property type="component" value="Unassembled WGS sequence"/>
</dbReference>
<reference evidence="1" key="1">
    <citation type="journal article" date="2014" name="Int. J. Syst. Evol. Microbiol.">
        <title>Complete genome of a new Firmicutes species belonging to the dominant human colonic microbiota ('Ruminococcus bicirculans') reveals two chromosomes and a selective capacity to utilize plant glucans.</title>
        <authorList>
            <consortium name="NISC Comparative Sequencing Program"/>
            <person name="Wegmann U."/>
            <person name="Louis P."/>
            <person name="Goesmann A."/>
            <person name="Henrissat B."/>
            <person name="Duncan S.H."/>
            <person name="Flint H.J."/>
        </authorList>
    </citation>
    <scope>NUCLEOTIDE SEQUENCE</scope>
    <source>
        <strain evidence="1">CGMCC 1.15287</strain>
    </source>
</reference>
<protein>
    <submittedName>
        <fullName evidence="2">Substrate import-associated zinc metallohydrolase lipoprotein</fullName>
    </submittedName>
</protein>
<dbReference type="RefSeq" id="WP_183767778.1">
    <property type="nucleotide sequence ID" value="NZ_BMHZ01000004.1"/>
</dbReference>
<sequence>MKKNIFKTLSFIALLGMMISCRKEDPLNVDLTKYNIDNPVANTDLDLWLKTTFLDEYNMDVIYRYSRYYYDNDKNVAPSNIASVRPQMQTVLDGFILPYRKIAGVAFIKKNVPKEWVMYGSGAYQTDGSMILATASAGRRVTIYDINNFNVNDASLVVGKLKTIHHEFTHILNQLVPMPADFQNITKSTYNATWTTVSDATARDNGYVTPYASSEPVEDFAEVTSHLLVFGQAWFDARANASTAVGKAALKAKEASVVQYFTVNLGVDFRKLQQEIQNVVRNQYKYTQASFPYWLGQNLFKTMTINLATDQVYANYGISDDFKAVHQATVSGIAAIGGANRRLNYIRLDFPTAATAVLYVNYSNSAGTVLEAKYALNVALTVATGQTKFTNGTAGGTDAPWVGNATVLKPGVQPLLDYLLNNTFVASWMPASINADNFNSYGGFYVSGTPTNYFYGALGQVTL</sequence>
<accession>A0A7W6P8N7</accession>
<dbReference type="NCBIfam" id="TIGR04549">
    <property type="entry name" value="LP_HExxH_w_tonB"/>
    <property type="match status" value="1"/>
</dbReference>
<dbReference type="PROSITE" id="PS51257">
    <property type="entry name" value="PROKAR_LIPOPROTEIN"/>
    <property type="match status" value="1"/>
</dbReference>
<name>A0A7W6P8N7_9SPHI</name>
<dbReference type="Pfam" id="PF15890">
    <property type="entry name" value="Peptidase_Mx1"/>
    <property type="match status" value="1"/>
</dbReference>
<dbReference type="EMBL" id="JACIEF010000004">
    <property type="protein sequence ID" value="MBB4110154.1"/>
    <property type="molecule type" value="Genomic_DNA"/>
</dbReference>
<dbReference type="InterPro" id="IPR030890">
    <property type="entry name" value="LP_HExxH_w_TonB"/>
</dbReference>
<evidence type="ECO:0000313" key="3">
    <source>
        <dbReference type="Proteomes" id="UP000532273"/>
    </source>
</evidence>
<organism evidence="2 3">
    <name type="scientific">Pedobacter zeae</name>
    <dbReference type="NCBI Taxonomy" id="1737356"/>
    <lineage>
        <taxon>Bacteria</taxon>
        <taxon>Pseudomonadati</taxon>
        <taxon>Bacteroidota</taxon>
        <taxon>Sphingobacteriia</taxon>
        <taxon>Sphingobacteriales</taxon>
        <taxon>Sphingobacteriaceae</taxon>
        <taxon>Pedobacter</taxon>
    </lineage>
</organism>